<reference evidence="2" key="1">
    <citation type="submission" date="2019-03" db="EMBL/GenBank/DDBJ databases">
        <title>Weissella sp. 26KH-42 Genome sequencing.</title>
        <authorList>
            <person name="Heo J."/>
            <person name="Kim S.-J."/>
            <person name="Kim J.-S."/>
            <person name="Hong S.-B."/>
            <person name="Kwon S.-W."/>
        </authorList>
    </citation>
    <scope>NUCLEOTIDE SEQUENCE [LARGE SCALE GENOMIC DNA]</scope>
    <source>
        <strain evidence="2">26KH-42</strain>
    </source>
</reference>
<dbReference type="EMBL" id="CP037940">
    <property type="protein sequence ID" value="QBO37110.1"/>
    <property type="molecule type" value="Genomic_DNA"/>
</dbReference>
<name>A0A4P6YWB9_9LACO</name>
<organism evidence="1 2">
    <name type="scientific">Periweissella cryptocerci</name>
    <dbReference type="NCBI Taxonomy" id="2506420"/>
    <lineage>
        <taxon>Bacteria</taxon>
        <taxon>Bacillati</taxon>
        <taxon>Bacillota</taxon>
        <taxon>Bacilli</taxon>
        <taxon>Lactobacillales</taxon>
        <taxon>Lactobacillaceae</taxon>
        <taxon>Periweissella</taxon>
    </lineage>
</organism>
<dbReference type="AlphaFoldDB" id="A0A4P6YWB9"/>
<accession>A0A4P6YWB9</accession>
<dbReference type="KEGG" id="wei:EQG49_11915"/>
<evidence type="ECO:0000313" key="2">
    <source>
        <dbReference type="Proteomes" id="UP000292886"/>
    </source>
</evidence>
<proteinExistence type="predicted"/>
<dbReference type="RefSeq" id="WP_133364187.1">
    <property type="nucleotide sequence ID" value="NZ_CP037940.1"/>
</dbReference>
<gene>
    <name evidence="1" type="ORF">EQG49_11915</name>
</gene>
<dbReference type="Proteomes" id="UP000292886">
    <property type="component" value="Chromosome"/>
</dbReference>
<keyword evidence="2" id="KW-1185">Reference proteome</keyword>
<protein>
    <submittedName>
        <fullName evidence="1">Uncharacterized protein</fullName>
    </submittedName>
</protein>
<evidence type="ECO:0000313" key="1">
    <source>
        <dbReference type="EMBL" id="QBO37110.1"/>
    </source>
</evidence>
<sequence>MTEQAYVPFLNQVAVYGDNLRDVGAYVVEKRQLTDSDIKEIVGNIGKLAAIVYETYRVTAEADQLQLPEFAEEADTQVMADFVTAWSNSVALTVKAASELKATMEHAELEVIFNKTFMATRLTNVLRKQNVEFLEAHK</sequence>